<dbReference type="SUPFAM" id="SSF53649">
    <property type="entry name" value="Alkaline phosphatase-like"/>
    <property type="match status" value="1"/>
</dbReference>
<dbReference type="Gene3D" id="3.40.720.10">
    <property type="entry name" value="Alkaline Phosphatase, subunit A"/>
    <property type="match status" value="1"/>
</dbReference>
<feature type="domain" description="Sulfatase N-terminal" evidence="2">
    <location>
        <begin position="51"/>
        <end position="392"/>
    </location>
</feature>
<dbReference type="PANTHER" id="PTHR43751">
    <property type="entry name" value="SULFATASE"/>
    <property type="match status" value="1"/>
</dbReference>
<comment type="caution">
    <text evidence="3">The sequence shown here is derived from an EMBL/GenBank/DDBJ whole genome shotgun (WGS) entry which is preliminary data.</text>
</comment>
<dbReference type="EMBL" id="MFJR01000007">
    <property type="protein sequence ID" value="OGG26949.1"/>
    <property type="molecule type" value="Genomic_DNA"/>
</dbReference>
<dbReference type="Pfam" id="PF00884">
    <property type="entry name" value="Sulfatase"/>
    <property type="match status" value="1"/>
</dbReference>
<accession>A0A1F6AQH8</accession>
<dbReference type="InterPro" id="IPR052701">
    <property type="entry name" value="GAG_Ulvan_Degrading_Sulfatases"/>
</dbReference>
<dbReference type="InterPro" id="IPR017850">
    <property type="entry name" value="Alkaline_phosphatase_core_sf"/>
</dbReference>
<name>A0A1F6AQH8_9BACT</name>
<keyword evidence="1" id="KW-0812">Transmembrane</keyword>
<dbReference type="CDD" id="cd16148">
    <property type="entry name" value="sulfatase_like"/>
    <property type="match status" value="1"/>
</dbReference>
<evidence type="ECO:0000313" key="4">
    <source>
        <dbReference type="Proteomes" id="UP000176609"/>
    </source>
</evidence>
<evidence type="ECO:0000256" key="1">
    <source>
        <dbReference type="SAM" id="Phobius"/>
    </source>
</evidence>
<protein>
    <recommendedName>
        <fullName evidence="2">Sulfatase N-terminal domain-containing protein</fullName>
    </recommendedName>
</protein>
<dbReference type="Gene3D" id="3.30.1120.10">
    <property type="match status" value="1"/>
</dbReference>
<dbReference type="AlphaFoldDB" id="A0A1F6AQH8"/>
<keyword evidence="1" id="KW-1133">Transmembrane helix</keyword>
<sequence length="504" mass="58524">MFSIKSLHKIIFAISFTALFVVWQWYFVKSVFNFDFLARPILADGFCKDCNVILISLDNLRAKSLLCYGYEKNTAPNLCSFAGKSYLFKNVYTPSSKTQDSHFSIFTGLYPISHGMTVPFTSVLDSNIKTLPQILASNGYTTLFSGPKNDPHLPLDRGFERGFSYKDKGDEPRYWMDNMKKNNLLNRKFFAFLHTYRVHEPYIPQKENINKFYPGGPLIYVTRNDLCKKAYIKLLSQYPDRFKNLKVLNDDYCNIYRDYNTKYAATWNVEIESYLARLDPYWDAFNNLDFLVKKEYTHALYATSIYEMDLELKKFFNELENNKLLDKTIVVITADHGEEFFEHGGHSHAANLYNESIQVPLIIYIPKSKSQIVEKLASSVDIMPTILSILGIEAPEKITGIDLFSSKENKFVLAQHVTANLETIITLKWKLILNGDEKELFDLTSDPEEQIDLSIKNTNISNDLENKLNNYLFRLPKYNSIKSEPFPTWIDEEQRKKLIETGYF</sequence>
<dbReference type="PANTHER" id="PTHR43751:SF3">
    <property type="entry name" value="SULFATASE N-TERMINAL DOMAIN-CONTAINING PROTEIN"/>
    <property type="match status" value="1"/>
</dbReference>
<gene>
    <name evidence="3" type="ORF">A2960_02270</name>
</gene>
<feature type="transmembrane region" description="Helical" evidence="1">
    <location>
        <begin position="7"/>
        <end position="26"/>
    </location>
</feature>
<reference evidence="3 4" key="1">
    <citation type="journal article" date="2016" name="Nat. Commun.">
        <title>Thousands of microbial genomes shed light on interconnected biogeochemical processes in an aquifer system.</title>
        <authorList>
            <person name="Anantharaman K."/>
            <person name="Brown C.T."/>
            <person name="Hug L.A."/>
            <person name="Sharon I."/>
            <person name="Castelle C.J."/>
            <person name="Probst A.J."/>
            <person name="Thomas B.C."/>
            <person name="Singh A."/>
            <person name="Wilkins M.J."/>
            <person name="Karaoz U."/>
            <person name="Brodie E.L."/>
            <person name="Williams K.H."/>
            <person name="Hubbard S.S."/>
            <person name="Banfield J.F."/>
        </authorList>
    </citation>
    <scope>NUCLEOTIDE SEQUENCE [LARGE SCALE GENOMIC DNA]</scope>
</reference>
<organism evidence="3 4">
    <name type="scientific">Candidatus Gottesmanbacteria bacterium RIFCSPLOWO2_01_FULL_39_12b</name>
    <dbReference type="NCBI Taxonomy" id="1798388"/>
    <lineage>
        <taxon>Bacteria</taxon>
        <taxon>Candidatus Gottesmaniibacteriota</taxon>
    </lineage>
</organism>
<dbReference type="Proteomes" id="UP000176609">
    <property type="component" value="Unassembled WGS sequence"/>
</dbReference>
<dbReference type="InterPro" id="IPR000917">
    <property type="entry name" value="Sulfatase_N"/>
</dbReference>
<proteinExistence type="predicted"/>
<keyword evidence="1" id="KW-0472">Membrane</keyword>
<evidence type="ECO:0000259" key="2">
    <source>
        <dbReference type="Pfam" id="PF00884"/>
    </source>
</evidence>
<evidence type="ECO:0000313" key="3">
    <source>
        <dbReference type="EMBL" id="OGG26949.1"/>
    </source>
</evidence>